<dbReference type="Proteomes" id="UP000324974">
    <property type="component" value="Chromosome"/>
</dbReference>
<dbReference type="InterPro" id="IPR036412">
    <property type="entry name" value="HAD-like_sf"/>
</dbReference>
<dbReference type="AlphaFoldDB" id="A0A5C1AJ51"/>
<comment type="catalytic activity">
    <reaction evidence="1">
        <text>2-phosphoglycolate + H2O = glycolate + phosphate</text>
        <dbReference type="Rhea" id="RHEA:14369"/>
        <dbReference type="ChEBI" id="CHEBI:15377"/>
        <dbReference type="ChEBI" id="CHEBI:29805"/>
        <dbReference type="ChEBI" id="CHEBI:43474"/>
        <dbReference type="ChEBI" id="CHEBI:58033"/>
        <dbReference type="EC" id="3.1.3.18"/>
    </reaction>
</comment>
<dbReference type="NCBIfam" id="TIGR01549">
    <property type="entry name" value="HAD-SF-IA-v1"/>
    <property type="match status" value="1"/>
</dbReference>
<reference evidence="6" key="1">
    <citation type="submission" date="2019-08" db="EMBL/GenBank/DDBJ databases">
        <title>Limnoglobus roseus gen. nov., sp. nov., a novel freshwater planctomycete with a giant genome from the family Gemmataceae.</title>
        <authorList>
            <person name="Kulichevskaya I.S."/>
            <person name="Naumoff D.G."/>
            <person name="Miroshnikov K."/>
            <person name="Ivanova A."/>
            <person name="Philippov D.A."/>
            <person name="Hakobyan A."/>
            <person name="Rijpstra I.C."/>
            <person name="Sinninghe Damste J.S."/>
            <person name="Liesack W."/>
            <person name="Dedysh S.N."/>
        </authorList>
    </citation>
    <scope>NUCLEOTIDE SEQUENCE [LARGE SCALE GENOMIC DNA]</scope>
    <source>
        <strain evidence="6">PX52</strain>
    </source>
</reference>
<dbReference type="GO" id="GO:0006281">
    <property type="term" value="P:DNA repair"/>
    <property type="evidence" value="ECO:0007669"/>
    <property type="project" value="TreeGrafter"/>
</dbReference>
<dbReference type="InterPro" id="IPR023198">
    <property type="entry name" value="PGP-like_dom2"/>
</dbReference>
<dbReference type="EMBL" id="CP042425">
    <property type="protein sequence ID" value="QEL18187.1"/>
    <property type="molecule type" value="Genomic_DNA"/>
</dbReference>
<dbReference type="PRINTS" id="PR00413">
    <property type="entry name" value="HADHALOGNASE"/>
</dbReference>
<dbReference type="SFLD" id="SFLDG01135">
    <property type="entry name" value="C1.5.6:_HAD__Beta-PGM__Phospha"/>
    <property type="match status" value="1"/>
</dbReference>
<evidence type="ECO:0000313" key="5">
    <source>
        <dbReference type="EMBL" id="QEL18187.1"/>
    </source>
</evidence>
<comment type="pathway">
    <text evidence="2">Organic acid metabolism; glycolate biosynthesis; glycolate from 2-phosphoglycolate: step 1/1.</text>
</comment>
<protein>
    <recommendedName>
        <fullName evidence="4">phosphoglycolate phosphatase</fullName>
        <ecNumber evidence="4">3.1.3.18</ecNumber>
    </recommendedName>
</protein>
<comment type="similarity">
    <text evidence="3">Belongs to the HAD-like hydrolase superfamily. CbbY/CbbZ/Gph/YieH family.</text>
</comment>
<sequence length="213" mass="22782">MPIRAALFDFDGTLADSFVAITASTNHVRQLYGLPALAEDTVRSYVGLGLTNLMENLVPNAPPAAAVAAYRDHHPSVMAAGTRLFPGVLPTLEELHARGIRLAVCSNKRTEFTKALVRDLKLGHLFDEILGPDDVGIPKPDPAMLVEAMRRLGVPAAETVYVGDMVIDVEVAKAAGVPGWVVLGGASSREDLEAARPDHLLKEFTEIAKLIPS</sequence>
<dbReference type="SUPFAM" id="SSF56784">
    <property type="entry name" value="HAD-like"/>
    <property type="match status" value="1"/>
</dbReference>
<organism evidence="5 6">
    <name type="scientific">Limnoglobus roseus</name>
    <dbReference type="NCBI Taxonomy" id="2598579"/>
    <lineage>
        <taxon>Bacteria</taxon>
        <taxon>Pseudomonadati</taxon>
        <taxon>Planctomycetota</taxon>
        <taxon>Planctomycetia</taxon>
        <taxon>Gemmatales</taxon>
        <taxon>Gemmataceae</taxon>
        <taxon>Limnoglobus</taxon>
    </lineage>
</organism>
<dbReference type="GO" id="GO:0005829">
    <property type="term" value="C:cytosol"/>
    <property type="evidence" value="ECO:0007669"/>
    <property type="project" value="TreeGrafter"/>
</dbReference>
<proteinExistence type="inferred from homology"/>
<gene>
    <name evidence="5" type="ORF">PX52LOC_05201</name>
</gene>
<evidence type="ECO:0000256" key="2">
    <source>
        <dbReference type="ARBA" id="ARBA00004818"/>
    </source>
</evidence>
<dbReference type="Pfam" id="PF13419">
    <property type="entry name" value="HAD_2"/>
    <property type="match status" value="1"/>
</dbReference>
<dbReference type="PANTHER" id="PTHR43434:SF1">
    <property type="entry name" value="PHOSPHOGLYCOLATE PHOSPHATASE"/>
    <property type="match status" value="1"/>
</dbReference>
<dbReference type="PANTHER" id="PTHR43434">
    <property type="entry name" value="PHOSPHOGLYCOLATE PHOSPHATASE"/>
    <property type="match status" value="1"/>
</dbReference>
<dbReference type="RefSeq" id="WP_168219197.1">
    <property type="nucleotide sequence ID" value="NZ_CP042425.1"/>
</dbReference>
<name>A0A5C1AJ51_9BACT</name>
<dbReference type="InterPro" id="IPR050155">
    <property type="entry name" value="HAD-like_hydrolase_sf"/>
</dbReference>
<dbReference type="NCBIfam" id="TIGR01509">
    <property type="entry name" value="HAD-SF-IA-v3"/>
    <property type="match status" value="1"/>
</dbReference>
<dbReference type="Gene3D" id="3.40.50.1000">
    <property type="entry name" value="HAD superfamily/HAD-like"/>
    <property type="match status" value="1"/>
</dbReference>
<keyword evidence="6" id="KW-1185">Reference proteome</keyword>
<evidence type="ECO:0000256" key="1">
    <source>
        <dbReference type="ARBA" id="ARBA00000830"/>
    </source>
</evidence>
<dbReference type="InterPro" id="IPR006439">
    <property type="entry name" value="HAD-SF_hydro_IA"/>
</dbReference>
<dbReference type="SFLD" id="SFLDS00003">
    <property type="entry name" value="Haloacid_Dehalogenase"/>
    <property type="match status" value="1"/>
</dbReference>
<evidence type="ECO:0000313" key="6">
    <source>
        <dbReference type="Proteomes" id="UP000324974"/>
    </source>
</evidence>
<dbReference type="InterPro" id="IPR023214">
    <property type="entry name" value="HAD_sf"/>
</dbReference>
<accession>A0A5C1AJ51</accession>
<dbReference type="KEGG" id="lrs:PX52LOC_05201"/>
<dbReference type="Gene3D" id="1.10.150.240">
    <property type="entry name" value="Putative phosphatase, domain 2"/>
    <property type="match status" value="1"/>
</dbReference>
<dbReference type="FunFam" id="3.40.50.1000:FF:000022">
    <property type="entry name" value="Phosphoglycolate phosphatase"/>
    <property type="match status" value="1"/>
</dbReference>
<evidence type="ECO:0000256" key="3">
    <source>
        <dbReference type="ARBA" id="ARBA00006171"/>
    </source>
</evidence>
<dbReference type="GO" id="GO:0008967">
    <property type="term" value="F:phosphoglycolate phosphatase activity"/>
    <property type="evidence" value="ECO:0007669"/>
    <property type="project" value="UniProtKB-EC"/>
</dbReference>
<dbReference type="InterPro" id="IPR041492">
    <property type="entry name" value="HAD_2"/>
</dbReference>
<evidence type="ECO:0000256" key="4">
    <source>
        <dbReference type="ARBA" id="ARBA00013078"/>
    </source>
</evidence>
<dbReference type="EC" id="3.1.3.18" evidence="4"/>
<dbReference type="SFLD" id="SFLDG01129">
    <property type="entry name" value="C1.5:_HAD__Beta-PGM__Phosphata"/>
    <property type="match status" value="1"/>
</dbReference>